<dbReference type="EMBL" id="LR590484">
    <property type="protein sequence ID" value="VTR43052.1"/>
    <property type="molecule type" value="Genomic_DNA"/>
</dbReference>
<sequence length="404" mass="44068">MKIINYIYKTLLFVSFVFCLSSCKKGVQDIPKVEETMTLQPSSDSIALDGDHLDKDIVTFSWTPARTQSDDHLVSYTTALDVVGNNFGTGTAIFNYEDDNVFSRSFTSEQLQNWANEKWGIPTNKSFTLEFRVVAQWEGGGSFEAPEVRTVRVAVTPIKTVVFDADKVFLGGSAVGVSRVEMPKTLENLDQYAYVLNLQPGELEIPVEFNGETNYVVATDGSDVLNDGNPVGIRMRENVFSWKIETAGQYRVVVNMQKATATIYSPAKALAPKTVTWTGDAPYTTTVTDLWMHGSINGWGTPLKMDCTVSLADPQVLVYTGGKVGTTKFIVTGDNSNNKNLAYAFSAPLTSAGAAQTLSLTLGKVAELGGGTASANRNSYFTIPATTNVLIFDLRNMTILALKR</sequence>
<organism evidence="2 3">
    <name type="scientific">Sphingobacterium thalpophilum</name>
    <dbReference type="NCBI Taxonomy" id="259"/>
    <lineage>
        <taxon>Bacteria</taxon>
        <taxon>Pseudomonadati</taxon>
        <taxon>Bacteroidota</taxon>
        <taxon>Sphingobacteriia</taxon>
        <taxon>Sphingobacteriales</taxon>
        <taxon>Sphingobacteriaceae</taxon>
        <taxon>Sphingobacterium</taxon>
    </lineage>
</organism>
<dbReference type="STRING" id="1123265.GCA_000686625_02038"/>
<dbReference type="Proteomes" id="UP000308196">
    <property type="component" value="Chromosome"/>
</dbReference>
<protein>
    <recommendedName>
        <fullName evidence="1">SusE outer membrane protein domain-containing protein</fullName>
    </recommendedName>
</protein>
<evidence type="ECO:0000259" key="1">
    <source>
        <dbReference type="Pfam" id="PF14292"/>
    </source>
</evidence>
<evidence type="ECO:0000313" key="3">
    <source>
        <dbReference type="Proteomes" id="UP000308196"/>
    </source>
</evidence>
<dbReference type="Pfam" id="PF14292">
    <property type="entry name" value="SusE"/>
    <property type="match status" value="1"/>
</dbReference>
<dbReference type="GeneID" id="78463492"/>
<gene>
    <name evidence="2" type="ORF">NCTC11429_02791</name>
</gene>
<dbReference type="AlphaFoldDB" id="A0A4U9VD57"/>
<evidence type="ECO:0000313" key="2">
    <source>
        <dbReference type="EMBL" id="VTR43052.1"/>
    </source>
</evidence>
<reference evidence="2 3" key="1">
    <citation type="submission" date="2019-05" db="EMBL/GenBank/DDBJ databases">
        <authorList>
            <consortium name="Pathogen Informatics"/>
        </authorList>
    </citation>
    <scope>NUCLEOTIDE SEQUENCE [LARGE SCALE GENOMIC DNA]</scope>
    <source>
        <strain evidence="2 3">NCTC11429</strain>
    </source>
</reference>
<proteinExistence type="predicted"/>
<name>A0A4U9VD57_9SPHI</name>
<feature type="domain" description="SusE outer membrane protein" evidence="1">
    <location>
        <begin position="30"/>
        <end position="133"/>
    </location>
</feature>
<accession>A0A4U9VD57</accession>
<dbReference type="InterPro" id="IPR025970">
    <property type="entry name" value="SusE"/>
</dbReference>
<dbReference type="RefSeq" id="WP_081818021.1">
    <property type="nucleotide sequence ID" value="NZ_CP141191.1"/>
</dbReference>
<dbReference type="KEGG" id="stha:NCTC11429_02791"/>